<feature type="compositionally biased region" description="Basic and acidic residues" evidence="1">
    <location>
        <begin position="241"/>
        <end position="257"/>
    </location>
</feature>
<dbReference type="Proteomes" id="UP000323758">
    <property type="component" value="Segment"/>
</dbReference>
<feature type="region of interest" description="Disordered" evidence="1">
    <location>
        <begin position="241"/>
        <end position="264"/>
    </location>
</feature>
<feature type="region of interest" description="Disordered" evidence="1">
    <location>
        <begin position="67"/>
        <end position="86"/>
    </location>
</feature>
<evidence type="ECO:0000313" key="2">
    <source>
        <dbReference type="EMBL" id="QCQ84954.1"/>
    </source>
</evidence>
<name>A0A4P8PTY8_9VIRU</name>
<protein>
    <submittedName>
        <fullName evidence="2">DNA pilot protein</fullName>
    </submittedName>
</protein>
<sequence length="264" mass="28037">MDPVIGGAIIGGGLDIVSGLFGNKSGAKEAKKNRDFQERMSNTSYQRGVADLKAAGLNPMLAYMKGGASSPSGATASQEAPGRNVGNIVSSASQASRMSDLIKAQTWQANAAGDHSVAQSQLANEQKFGISLDNLIKEEFSAPSAALNQEKLKKELDHLVASISHIESQKETEAIARRIALLEERAHELGMPSLINQSNIDKSWYGEHVRPLLKDISGVTGAASSAVGAAVGARAGAARVGESKQRVYESQSREINNRIRSRKR</sequence>
<proteinExistence type="predicted"/>
<accession>A0A4P8PTY8</accession>
<feature type="compositionally biased region" description="Low complexity" evidence="1">
    <location>
        <begin position="67"/>
        <end position="77"/>
    </location>
</feature>
<evidence type="ECO:0000256" key="1">
    <source>
        <dbReference type="SAM" id="MobiDB-lite"/>
    </source>
</evidence>
<reference evidence="2" key="1">
    <citation type="submission" date="2018-12" db="EMBL/GenBank/DDBJ databases">
        <title>Singled stranded DNA viruses identified in blackflies (Austrosimulium ungulatum) sampled in New Zealand.</title>
        <authorList>
            <person name="Kraberger S."/>
            <person name="Fontenele R.S."/>
            <person name="Schmidlin K."/>
            <person name="Walters M."/>
            <person name="Varsani A."/>
        </authorList>
    </citation>
    <scope>NUCLEOTIDE SEQUENCE [LARGE SCALE GENOMIC DNA]</scope>
    <source>
        <strain evidence="2">135</strain>
    </source>
</reference>
<dbReference type="EMBL" id="MK249197">
    <property type="protein sequence ID" value="QCQ84954.1"/>
    <property type="molecule type" value="Genomic_DNA"/>
</dbReference>
<organism evidence="2">
    <name type="scientific">Blackfly microvirus SF02</name>
    <dbReference type="NCBI Taxonomy" id="2576452"/>
    <lineage>
        <taxon>Viruses</taxon>
        <taxon>Monodnaviria</taxon>
        <taxon>Sangervirae</taxon>
        <taxon>Phixviricota</taxon>
        <taxon>Malgrandaviricetes</taxon>
        <taxon>Petitvirales</taxon>
        <taxon>Microviridae</taxon>
        <taxon>Microvirus</taxon>
    </lineage>
</organism>